<name>A0A543Q1X0_ACITH</name>
<gene>
    <name evidence="2" type="ORF">DLNHIDIE_00175</name>
</gene>
<keyword evidence="1" id="KW-0472">Membrane</keyword>
<feature type="transmembrane region" description="Helical" evidence="1">
    <location>
        <begin position="80"/>
        <end position="101"/>
    </location>
</feature>
<proteinExistence type="predicted"/>
<evidence type="ECO:0000313" key="2">
    <source>
        <dbReference type="EMBL" id="TQN50322.1"/>
    </source>
</evidence>
<keyword evidence="1" id="KW-1133">Transmembrane helix</keyword>
<feature type="transmembrane region" description="Helical" evidence="1">
    <location>
        <begin position="131"/>
        <end position="152"/>
    </location>
</feature>
<protein>
    <recommendedName>
        <fullName evidence="4">Transmembrane protein</fullName>
    </recommendedName>
</protein>
<comment type="caution">
    <text evidence="2">The sequence shown here is derived from an EMBL/GenBank/DDBJ whole genome shotgun (WGS) entry which is preliminary data.</text>
</comment>
<dbReference type="RefSeq" id="WP_142086167.1">
    <property type="nucleotide sequence ID" value="NZ_SZUV01000001.1"/>
</dbReference>
<dbReference type="AlphaFoldDB" id="A0A543Q1X0"/>
<dbReference type="Proteomes" id="UP000315403">
    <property type="component" value="Unassembled WGS sequence"/>
</dbReference>
<evidence type="ECO:0000313" key="3">
    <source>
        <dbReference type="Proteomes" id="UP000315403"/>
    </source>
</evidence>
<keyword evidence="1" id="KW-0812">Transmembrane</keyword>
<feature type="transmembrane region" description="Helical" evidence="1">
    <location>
        <begin position="41"/>
        <end position="59"/>
    </location>
</feature>
<feature type="transmembrane region" description="Helical" evidence="1">
    <location>
        <begin position="205"/>
        <end position="228"/>
    </location>
</feature>
<organism evidence="2 3">
    <name type="scientific">Acidithiobacillus thiooxidans ATCC 19377</name>
    <dbReference type="NCBI Taxonomy" id="637390"/>
    <lineage>
        <taxon>Bacteria</taxon>
        <taxon>Pseudomonadati</taxon>
        <taxon>Pseudomonadota</taxon>
        <taxon>Acidithiobacillia</taxon>
        <taxon>Acidithiobacillales</taxon>
        <taxon>Acidithiobacillaceae</taxon>
        <taxon>Acidithiobacillus</taxon>
    </lineage>
</organism>
<reference evidence="2 3" key="1">
    <citation type="submission" date="2019-03" db="EMBL/GenBank/DDBJ databases">
        <title>New insights into Acidothiobacillus thiooxidans sulfur metabolism through coupled gene expression, solution geochemistry, microscopy and spectroscopy analyses.</title>
        <authorList>
            <person name="Camacho D."/>
            <person name="Frazao R."/>
            <person name="Fouillen A."/>
            <person name="Nanci A."/>
            <person name="Lang B.F."/>
            <person name="Apte S.C."/>
            <person name="Baron C."/>
            <person name="Warren L.A."/>
        </authorList>
    </citation>
    <scope>NUCLEOTIDE SEQUENCE [LARGE SCALE GENOMIC DNA]</scope>
    <source>
        <strain evidence="2 3">ATCC 19377</strain>
    </source>
</reference>
<feature type="transmembrane region" description="Helical" evidence="1">
    <location>
        <begin position="12"/>
        <end position="35"/>
    </location>
</feature>
<sequence length="239" mass="27219">MLSRDFNVRSLYAPFALIGRCSPCFLLMTLTLLAVTFLPGIALFGILFLWIPALWVLYAKVYFHWSFAETWGRVRRHVRPILILLAFYSAPVILLTGLIQMDSLQSYQAWMYPGAGAVHSLWLRFCDNFPLVLGLIIVGFFLFWPAISAVMFSAQKIAVMDMILWTSEMLERLTFRVWLSIGIIVGGGYWFWVSDMPSLFKSWESLAMIVVLAILTVLSSGWAFIYGLTLDKDMGVSDE</sequence>
<feature type="transmembrane region" description="Helical" evidence="1">
    <location>
        <begin position="173"/>
        <end position="193"/>
    </location>
</feature>
<evidence type="ECO:0000256" key="1">
    <source>
        <dbReference type="SAM" id="Phobius"/>
    </source>
</evidence>
<evidence type="ECO:0008006" key="4">
    <source>
        <dbReference type="Google" id="ProtNLM"/>
    </source>
</evidence>
<dbReference type="EMBL" id="SZUV01000001">
    <property type="protein sequence ID" value="TQN50322.1"/>
    <property type="molecule type" value="Genomic_DNA"/>
</dbReference>
<accession>A0A543Q1X0</accession>